<dbReference type="InterPro" id="IPR050579">
    <property type="entry name" value="PMP-22/EMP/MP20-like"/>
</dbReference>
<evidence type="ECO:0000313" key="7">
    <source>
        <dbReference type="EMBL" id="CAK8697590.1"/>
    </source>
</evidence>
<feature type="transmembrane region" description="Helical" evidence="5">
    <location>
        <begin position="260"/>
        <end position="284"/>
    </location>
</feature>
<evidence type="ECO:0000313" key="8">
    <source>
        <dbReference type="Proteomes" id="UP001642483"/>
    </source>
</evidence>
<feature type="chain" id="PRO_5045706591" evidence="6">
    <location>
        <begin position="19"/>
        <end position="307"/>
    </location>
</feature>
<keyword evidence="8" id="KW-1185">Reference proteome</keyword>
<evidence type="ECO:0000256" key="5">
    <source>
        <dbReference type="SAM" id="Phobius"/>
    </source>
</evidence>
<dbReference type="EMBL" id="CAWYQH010000163">
    <property type="protein sequence ID" value="CAK8697590.1"/>
    <property type="molecule type" value="Genomic_DNA"/>
</dbReference>
<dbReference type="PANTHER" id="PTHR10671">
    <property type="entry name" value="EPITHELIAL MEMBRANE PROTEIN-RELATED"/>
    <property type="match status" value="1"/>
</dbReference>
<proteinExistence type="predicted"/>
<organism evidence="7 8">
    <name type="scientific">Clavelina lepadiformis</name>
    <name type="common">Light-bulb sea squirt</name>
    <name type="synonym">Ascidia lepadiformis</name>
    <dbReference type="NCBI Taxonomy" id="159417"/>
    <lineage>
        <taxon>Eukaryota</taxon>
        <taxon>Metazoa</taxon>
        <taxon>Chordata</taxon>
        <taxon>Tunicata</taxon>
        <taxon>Ascidiacea</taxon>
        <taxon>Aplousobranchia</taxon>
        <taxon>Clavelinidae</taxon>
        <taxon>Clavelina</taxon>
    </lineage>
</organism>
<comment type="caution">
    <text evidence="7">The sequence shown here is derived from an EMBL/GenBank/DDBJ whole genome shotgun (WGS) entry which is preliminary data.</text>
</comment>
<evidence type="ECO:0000256" key="3">
    <source>
        <dbReference type="ARBA" id="ARBA00022989"/>
    </source>
</evidence>
<protein>
    <submittedName>
        <fullName evidence="7">Uncharacterized protein</fullName>
    </submittedName>
</protein>
<evidence type="ECO:0000256" key="1">
    <source>
        <dbReference type="ARBA" id="ARBA00004141"/>
    </source>
</evidence>
<evidence type="ECO:0000256" key="6">
    <source>
        <dbReference type="SAM" id="SignalP"/>
    </source>
</evidence>
<feature type="transmembrane region" description="Helical" evidence="5">
    <location>
        <begin position="100"/>
        <end position="120"/>
    </location>
</feature>
<sequence>MMTKLYVALLACISISIALITAAVASSHWIQICINLKESLESLTVSDGVTADLQFLSYFDGIKGCINFGLFGIQIETASKINTKTVTTPLPKNESDFVEVTAALFLLSLVLLIVGFGFTFRLIKDLANDPDEPIYDSSKLGLIAIFVAGLLLTGGMIVFTVQQSDVVYEPYVFNARYEPAVAKLFSSLFSLAPKSQNKGYMPPVDGANHARPKGQSALEVGPAVVDQSISDNFRNSSFSSSVIYGSYFNLVKLLKPVFDWSYYLGWVVVICAIVSACFSFAVFLKTKKVINVSKTSSNTESQKSSVI</sequence>
<feature type="transmembrane region" description="Helical" evidence="5">
    <location>
        <begin position="140"/>
        <end position="161"/>
    </location>
</feature>
<keyword evidence="6" id="KW-0732">Signal</keyword>
<dbReference type="Gene3D" id="1.20.140.150">
    <property type="match status" value="1"/>
</dbReference>
<feature type="signal peptide" evidence="6">
    <location>
        <begin position="1"/>
        <end position="18"/>
    </location>
</feature>
<evidence type="ECO:0000256" key="2">
    <source>
        <dbReference type="ARBA" id="ARBA00022692"/>
    </source>
</evidence>
<gene>
    <name evidence="7" type="ORF">CVLEPA_LOCUS31098</name>
</gene>
<reference evidence="7 8" key="1">
    <citation type="submission" date="2024-02" db="EMBL/GenBank/DDBJ databases">
        <authorList>
            <person name="Daric V."/>
            <person name="Darras S."/>
        </authorList>
    </citation>
    <scope>NUCLEOTIDE SEQUENCE [LARGE SCALE GENOMIC DNA]</scope>
</reference>
<keyword evidence="2 5" id="KW-0812">Transmembrane</keyword>
<dbReference type="Proteomes" id="UP001642483">
    <property type="component" value="Unassembled WGS sequence"/>
</dbReference>
<comment type="subcellular location">
    <subcellularLocation>
        <location evidence="1">Membrane</location>
        <topology evidence="1">Multi-pass membrane protein</topology>
    </subcellularLocation>
</comment>
<dbReference type="PANTHER" id="PTHR10671:SF108">
    <property type="entry name" value="CLAUDIN FAMILY PROTEIN-RELATED"/>
    <property type="match status" value="1"/>
</dbReference>
<accession>A0ABP0H4X6</accession>
<keyword evidence="4 5" id="KW-0472">Membrane</keyword>
<keyword evidence="3 5" id="KW-1133">Transmembrane helix</keyword>
<evidence type="ECO:0000256" key="4">
    <source>
        <dbReference type="ARBA" id="ARBA00023136"/>
    </source>
</evidence>
<name>A0ABP0H4X6_CLALP</name>